<dbReference type="InterPro" id="IPR029021">
    <property type="entry name" value="Prot-tyrosine_phosphatase-like"/>
</dbReference>
<dbReference type="PANTHER" id="PTHR31126">
    <property type="entry name" value="TYROSINE-PROTEIN PHOSPHATASE"/>
    <property type="match status" value="1"/>
</dbReference>
<evidence type="ECO:0000313" key="11">
    <source>
        <dbReference type="EMBL" id="PSR97327.1"/>
    </source>
</evidence>
<evidence type="ECO:0000256" key="7">
    <source>
        <dbReference type="ARBA" id="ARBA00047927"/>
    </source>
</evidence>
<feature type="domain" description="Tyrosine specific protein phosphatases" evidence="10">
    <location>
        <begin position="115"/>
        <end position="146"/>
    </location>
</feature>
<evidence type="ECO:0000259" key="9">
    <source>
        <dbReference type="PROSITE" id="PS50054"/>
    </source>
</evidence>
<dbReference type="OrthoDB" id="6375174at2759"/>
<sequence length="247" mass="27713">MRREVSSGQSSLRSKSSVASLGTESSWSKEAIEVTVESGEPINFGTVVPGVYRSSYPQEADYPFIKKLGLKTIVTLVDKAFPETFLPFMETNGIKHCHIVMEGTKKQTIPVKTMSTILEVIHDKRNHPLLIHCNQGRHRTGCVVAITRKLQNWKSDRILEEYKSYAHPKIRDGDVEYISAFQVTDLQHLGLVPLSETAAAAIHAVHPRPRPIRLYAVAALIILVFITLWTSVPPHQRHLHERAPLGL</sequence>
<evidence type="ECO:0000256" key="2">
    <source>
        <dbReference type="ARBA" id="ARBA00012527"/>
    </source>
</evidence>
<keyword evidence="8" id="KW-1133">Transmembrane helix</keyword>
<evidence type="ECO:0000256" key="6">
    <source>
        <dbReference type="ARBA" id="ARBA00047342"/>
    </source>
</evidence>
<comment type="subcellular location">
    <subcellularLocation>
        <location evidence="1">Cytoplasm</location>
    </subcellularLocation>
</comment>
<evidence type="ECO:0000256" key="5">
    <source>
        <dbReference type="ARBA" id="ARBA00044949"/>
    </source>
</evidence>
<dbReference type="FunFam" id="3.90.190.10:FF:000035">
    <property type="entry name" value="Tyrosine phosphatase, putative"/>
    <property type="match status" value="1"/>
</dbReference>
<dbReference type="GO" id="GO:0005737">
    <property type="term" value="C:cytoplasm"/>
    <property type="evidence" value="ECO:0007669"/>
    <property type="project" value="UniProtKB-SubCell"/>
</dbReference>
<dbReference type="EC" id="3.6.1.52" evidence="2"/>
<dbReference type="STRING" id="2025994.A0A2T3AGI4"/>
<evidence type="ECO:0000256" key="1">
    <source>
        <dbReference type="ARBA" id="ARBA00004496"/>
    </source>
</evidence>
<dbReference type="PANTHER" id="PTHR31126:SF48">
    <property type="entry name" value="INOSITOL PHOSPHATASE SIW14"/>
    <property type="match status" value="1"/>
</dbReference>
<dbReference type="GO" id="GO:0052840">
    <property type="term" value="F:inositol diphosphate tetrakisphosphate diphosphatase activity"/>
    <property type="evidence" value="ECO:0007669"/>
    <property type="project" value="TreeGrafter"/>
</dbReference>
<evidence type="ECO:0000259" key="10">
    <source>
        <dbReference type="PROSITE" id="PS50056"/>
    </source>
</evidence>
<dbReference type="SUPFAM" id="SSF52799">
    <property type="entry name" value="(Phosphotyrosine protein) phosphatases II"/>
    <property type="match status" value="1"/>
</dbReference>
<dbReference type="FunCoup" id="A0A2T3AGI4">
    <property type="interactions" value="126"/>
</dbReference>
<keyword evidence="8" id="KW-0812">Transmembrane</keyword>
<dbReference type="InterPro" id="IPR000387">
    <property type="entry name" value="Tyr_Pase_dom"/>
</dbReference>
<keyword evidence="3" id="KW-0963">Cytoplasm</keyword>
<dbReference type="InterPro" id="IPR020422">
    <property type="entry name" value="TYR_PHOSPHATASE_DUAL_dom"/>
</dbReference>
<keyword evidence="4" id="KW-0378">Hydrolase</keyword>
<dbReference type="Proteomes" id="UP000241462">
    <property type="component" value="Unassembled WGS sequence"/>
</dbReference>
<dbReference type="AlphaFoldDB" id="A0A2T3AGI4"/>
<organism evidence="11 12">
    <name type="scientific">Coniella lustricola</name>
    <dbReference type="NCBI Taxonomy" id="2025994"/>
    <lineage>
        <taxon>Eukaryota</taxon>
        <taxon>Fungi</taxon>
        <taxon>Dikarya</taxon>
        <taxon>Ascomycota</taxon>
        <taxon>Pezizomycotina</taxon>
        <taxon>Sordariomycetes</taxon>
        <taxon>Sordariomycetidae</taxon>
        <taxon>Diaporthales</taxon>
        <taxon>Schizoparmaceae</taxon>
        <taxon>Coniella</taxon>
    </lineage>
</organism>
<dbReference type="InParanoid" id="A0A2T3AGI4"/>
<gene>
    <name evidence="11" type="ORF">BD289DRAFT_362610</name>
</gene>
<keyword evidence="12" id="KW-1185">Reference proteome</keyword>
<dbReference type="Pfam" id="PF03162">
    <property type="entry name" value="Y_phosphatase2"/>
    <property type="match status" value="1"/>
</dbReference>
<comment type="similarity">
    <text evidence="5">Belongs to the protein-tyrosine phosphatase family. Atypical dual-specificity phosphatase Siw14-like subfamily.</text>
</comment>
<reference evidence="11 12" key="1">
    <citation type="journal article" date="2018" name="Mycol. Prog.">
        <title>Coniella lustricola, a new species from submerged detritus.</title>
        <authorList>
            <person name="Raudabaugh D.B."/>
            <person name="Iturriaga T."/>
            <person name="Carver A."/>
            <person name="Mondo S."/>
            <person name="Pangilinan J."/>
            <person name="Lipzen A."/>
            <person name="He G."/>
            <person name="Amirebrahimi M."/>
            <person name="Grigoriev I.V."/>
            <person name="Miller A.N."/>
        </authorList>
    </citation>
    <scope>NUCLEOTIDE SEQUENCE [LARGE SCALE GENOMIC DNA]</scope>
    <source>
        <strain evidence="11 12">B22-T-1</strain>
    </source>
</reference>
<dbReference type="EMBL" id="KZ678392">
    <property type="protein sequence ID" value="PSR97327.1"/>
    <property type="molecule type" value="Genomic_DNA"/>
</dbReference>
<dbReference type="GO" id="GO:0016791">
    <property type="term" value="F:phosphatase activity"/>
    <property type="evidence" value="ECO:0007669"/>
    <property type="project" value="TreeGrafter"/>
</dbReference>
<keyword evidence="8" id="KW-0472">Membrane</keyword>
<dbReference type="InterPro" id="IPR016130">
    <property type="entry name" value="Tyr_Pase_AS"/>
</dbReference>
<evidence type="ECO:0000313" key="12">
    <source>
        <dbReference type="Proteomes" id="UP000241462"/>
    </source>
</evidence>
<proteinExistence type="inferred from homology"/>
<dbReference type="InterPro" id="IPR004861">
    <property type="entry name" value="Siw14-like"/>
</dbReference>
<feature type="domain" description="Tyrosine-protein phosphatase" evidence="9">
    <location>
        <begin position="43"/>
        <end position="190"/>
    </location>
</feature>
<feature type="transmembrane region" description="Helical" evidence="8">
    <location>
        <begin position="212"/>
        <end position="232"/>
    </location>
</feature>
<protein>
    <recommendedName>
        <fullName evidence="2">diphosphoinositol-polyphosphate diphosphatase</fullName>
        <ecNumber evidence="2">3.6.1.52</ecNumber>
    </recommendedName>
</protein>
<accession>A0A2T3AGI4</accession>
<name>A0A2T3AGI4_9PEZI</name>
<evidence type="ECO:0000256" key="4">
    <source>
        <dbReference type="ARBA" id="ARBA00022801"/>
    </source>
</evidence>
<evidence type="ECO:0000256" key="8">
    <source>
        <dbReference type="SAM" id="Phobius"/>
    </source>
</evidence>
<dbReference type="PROSITE" id="PS50054">
    <property type="entry name" value="TYR_PHOSPHATASE_DUAL"/>
    <property type="match status" value="1"/>
</dbReference>
<dbReference type="Gene3D" id="3.90.190.10">
    <property type="entry name" value="Protein tyrosine phosphatase superfamily"/>
    <property type="match status" value="1"/>
</dbReference>
<comment type="catalytic activity">
    <reaction evidence="6">
        <text>5-diphospho-1D-myo-inositol 1,2,3,4,6-pentakisphosphate + H2O = 1D-myo-inositol hexakisphosphate + phosphate + H(+)</text>
        <dbReference type="Rhea" id="RHEA:22384"/>
        <dbReference type="ChEBI" id="CHEBI:15377"/>
        <dbReference type="ChEBI" id="CHEBI:15378"/>
        <dbReference type="ChEBI" id="CHEBI:43474"/>
        <dbReference type="ChEBI" id="CHEBI:58130"/>
        <dbReference type="ChEBI" id="CHEBI:58628"/>
        <dbReference type="EC" id="3.6.1.52"/>
    </reaction>
    <physiologicalReaction direction="left-to-right" evidence="6">
        <dbReference type="Rhea" id="RHEA:22385"/>
    </physiologicalReaction>
</comment>
<dbReference type="PROSITE" id="PS00383">
    <property type="entry name" value="TYR_PHOSPHATASE_1"/>
    <property type="match status" value="1"/>
</dbReference>
<dbReference type="PROSITE" id="PS50056">
    <property type="entry name" value="TYR_PHOSPHATASE_2"/>
    <property type="match status" value="1"/>
</dbReference>
<comment type="catalytic activity">
    <reaction evidence="7">
        <text>1,5-bis(diphospho)-1D-myo-inositol 2,3,4,6-tetrakisphosphate + H2O = 1-diphospho-1D-myo-inositol 2,3,4,5,6-pentakisphosphate + phosphate + 2 H(+)</text>
        <dbReference type="Rhea" id="RHEA:79699"/>
        <dbReference type="ChEBI" id="CHEBI:15377"/>
        <dbReference type="ChEBI" id="CHEBI:15378"/>
        <dbReference type="ChEBI" id="CHEBI:43474"/>
        <dbReference type="ChEBI" id="CHEBI:74946"/>
        <dbReference type="ChEBI" id="CHEBI:77983"/>
        <dbReference type="EC" id="3.6.1.52"/>
    </reaction>
    <physiologicalReaction direction="left-to-right" evidence="7">
        <dbReference type="Rhea" id="RHEA:79700"/>
    </physiologicalReaction>
</comment>
<evidence type="ECO:0000256" key="3">
    <source>
        <dbReference type="ARBA" id="ARBA00022490"/>
    </source>
</evidence>